<evidence type="ECO:0000256" key="4">
    <source>
        <dbReference type="PROSITE-ProRule" id="PRU00433"/>
    </source>
</evidence>
<dbReference type="PANTHER" id="PTHR33546:SF1">
    <property type="entry name" value="LARGE, MULTIFUNCTIONAL SECRETED PROTEIN"/>
    <property type="match status" value="1"/>
</dbReference>
<reference evidence="7" key="1">
    <citation type="journal article" date="2012" name="FEMS Microbiol. Ecol.">
        <title>Characterization of a new Acidobacteria-derived moderately thermostable lipase from a Brazilian Atlantic Forest soil metagenome.</title>
        <authorList>
            <person name="Faoro H."/>
            <person name="Glogauer A."/>
            <person name="Couto G.H."/>
            <person name="de Souza E.M."/>
            <person name="Rigo L.U."/>
            <person name="Cruz L.M."/>
            <person name="Monteiro R.A."/>
            <person name="de Oliveira Pedrosa F."/>
        </authorList>
    </citation>
    <scope>NUCLEOTIDE SEQUENCE</scope>
</reference>
<keyword evidence="2 4" id="KW-0479">Metal-binding</keyword>
<dbReference type="EMBL" id="HQ856049">
    <property type="protein sequence ID" value="AER58187.1"/>
    <property type="molecule type" value="Genomic_DNA"/>
</dbReference>
<feature type="domain" description="Cytochrome c" evidence="6">
    <location>
        <begin position="321"/>
        <end position="405"/>
    </location>
</feature>
<name>G8DPK9_9BACT</name>
<dbReference type="Pfam" id="PF00034">
    <property type="entry name" value="Cytochrom_C"/>
    <property type="match status" value="4"/>
</dbReference>
<keyword evidence="5" id="KW-0812">Transmembrane</keyword>
<keyword evidence="3 4" id="KW-0408">Iron</keyword>
<evidence type="ECO:0000256" key="1">
    <source>
        <dbReference type="ARBA" id="ARBA00022617"/>
    </source>
</evidence>
<evidence type="ECO:0000256" key="3">
    <source>
        <dbReference type="ARBA" id="ARBA00023004"/>
    </source>
</evidence>
<evidence type="ECO:0000256" key="5">
    <source>
        <dbReference type="SAM" id="Phobius"/>
    </source>
</evidence>
<evidence type="ECO:0000313" key="7">
    <source>
        <dbReference type="EMBL" id="AER58187.1"/>
    </source>
</evidence>
<sequence length="408" mass="43368">MAGVNHKHYLLWMAVAVIATAASVVLLVRQSRSGQGRALYIVGVPEKGAALFFGNKQCSTCHAVNGAGGRVAPDLSGKHPSTPAMGWLTAVLWNHAPGMWRQMRHGNVSYPQLNPEEMAHILAFLYQAGNVDAAGDPNAGQRVFNEKGCVHCHSVRSSGGKTAPELSTVAANGGSGDWTRAMWNHAGAMVDPVTRALGHWPQFAGSEMNDLIAYVSAGASNARERVHPSRGSAERGWQVFQAKCIQCHSVRGHGGAAGPELGPQTDLPLGTAQFAAVLWNHAPSMLRLGRASGIAPPVLQGDEIVDLQMFLASLRYFEPTGSAFVGERVFSERGCAACHGPAAEGTQLAPALRSGAEPFTTVSFTTALWKHGPKMVDSAEESGTRWPILQATDIGDLVSFLNEPRRSK</sequence>
<dbReference type="InterPro" id="IPR009056">
    <property type="entry name" value="Cyt_c-like_dom"/>
</dbReference>
<keyword evidence="5" id="KW-0472">Membrane</keyword>
<dbReference type="InterPro" id="IPR036909">
    <property type="entry name" value="Cyt_c-like_dom_sf"/>
</dbReference>
<accession>G8DPK9</accession>
<dbReference type="PANTHER" id="PTHR33546">
    <property type="entry name" value="LARGE, MULTIFUNCTIONAL SECRETED PROTEIN-RELATED"/>
    <property type="match status" value="1"/>
</dbReference>
<keyword evidence="5" id="KW-1133">Transmembrane helix</keyword>
<dbReference type="SUPFAM" id="SSF46626">
    <property type="entry name" value="Cytochrome c"/>
    <property type="match status" value="4"/>
</dbReference>
<proteinExistence type="predicted"/>
<dbReference type="GO" id="GO:0009055">
    <property type="term" value="F:electron transfer activity"/>
    <property type="evidence" value="ECO:0007669"/>
    <property type="project" value="InterPro"/>
</dbReference>
<keyword evidence="1 4" id="KW-0349">Heme</keyword>
<evidence type="ECO:0000259" key="6">
    <source>
        <dbReference type="PROSITE" id="PS51007"/>
    </source>
</evidence>
<dbReference type="GO" id="GO:0020037">
    <property type="term" value="F:heme binding"/>
    <property type="evidence" value="ECO:0007669"/>
    <property type="project" value="InterPro"/>
</dbReference>
<feature type="domain" description="Cytochrome c" evidence="6">
    <location>
        <begin position="231"/>
        <end position="315"/>
    </location>
</feature>
<feature type="transmembrane region" description="Helical" evidence="5">
    <location>
        <begin position="9"/>
        <end position="28"/>
    </location>
</feature>
<gene>
    <name evidence="7" type="ORF">LP001_004</name>
</gene>
<protein>
    <submittedName>
        <fullName evidence="7">Cytochrome c, class I</fullName>
    </submittedName>
</protein>
<dbReference type="Gene3D" id="1.10.760.10">
    <property type="entry name" value="Cytochrome c-like domain"/>
    <property type="match status" value="4"/>
</dbReference>
<dbReference type="AlphaFoldDB" id="G8DPK9"/>
<dbReference type="PROSITE" id="PS51007">
    <property type="entry name" value="CYTC"/>
    <property type="match status" value="3"/>
</dbReference>
<feature type="domain" description="Cytochrome c" evidence="6">
    <location>
        <begin position="43"/>
        <end position="219"/>
    </location>
</feature>
<evidence type="ECO:0000256" key="2">
    <source>
        <dbReference type="ARBA" id="ARBA00022723"/>
    </source>
</evidence>
<dbReference type="GO" id="GO:0046872">
    <property type="term" value="F:metal ion binding"/>
    <property type="evidence" value="ECO:0007669"/>
    <property type="project" value="UniProtKB-KW"/>
</dbReference>
<organism evidence="7">
    <name type="scientific">uncultured Acidobacteriota bacterium</name>
    <dbReference type="NCBI Taxonomy" id="171953"/>
    <lineage>
        <taxon>Bacteria</taxon>
        <taxon>Pseudomonadati</taxon>
        <taxon>Acidobacteriota</taxon>
        <taxon>environmental samples</taxon>
    </lineage>
</organism>